<evidence type="ECO:0000313" key="3">
    <source>
        <dbReference type="Proteomes" id="UP001596175"/>
    </source>
</evidence>
<dbReference type="Gene3D" id="3.40.50.1820">
    <property type="entry name" value="alpha/beta hydrolase"/>
    <property type="match status" value="1"/>
</dbReference>
<organism evidence="2 3">
    <name type="scientific">Actinomycetospora rhizophila</name>
    <dbReference type="NCBI Taxonomy" id="1416876"/>
    <lineage>
        <taxon>Bacteria</taxon>
        <taxon>Bacillati</taxon>
        <taxon>Actinomycetota</taxon>
        <taxon>Actinomycetes</taxon>
        <taxon>Pseudonocardiales</taxon>
        <taxon>Pseudonocardiaceae</taxon>
        <taxon>Actinomycetospora</taxon>
    </lineage>
</organism>
<gene>
    <name evidence="2" type="ORF">ACFPK1_13085</name>
</gene>
<evidence type="ECO:0000259" key="1">
    <source>
        <dbReference type="Pfam" id="PF12697"/>
    </source>
</evidence>
<dbReference type="SUPFAM" id="SSF53474">
    <property type="entry name" value="alpha/beta-Hydrolases"/>
    <property type="match status" value="1"/>
</dbReference>
<feature type="domain" description="AB hydrolase-1" evidence="1">
    <location>
        <begin position="28"/>
        <end position="255"/>
    </location>
</feature>
<accession>A0ABV9ZEZ3</accession>
<dbReference type="RefSeq" id="WP_378021372.1">
    <property type="nucleotide sequence ID" value="NZ_JBHSKG010000006.1"/>
</dbReference>
<evidence type="ECO:0000313" key="2">
    <source>
        <dbReference type="EMBL" id="MFC5139171.1"/>
    </source>
</evidence>
<proteinExistence type="predicted"/>
<keyword evidence="2" id="KW-0378">Hydrolase</keyword>
<dbReference type="Pfam" id="PF12697">
    <property type="entry name" value="Abhydrolase_6"/>
    <property type="match status" value="1"/>
</dbReference>
<dbReference type="InterPro" id="IPR000073">
    <property type="entry name" value="AB_hydrolase_1"/>
</dbReference>
<dbReference type="GO" id="GO:0016787">
    <property type="term" value="F:hydrolase activity"/>
    <property type="evidence" value="ECO:0007669"/>
    <property type="project" value="UniProtKB-KW"/>
</dbReference>
<dbReference type="InterPro" id="IPR029058">
    <property type="entry name" value="AB_hydrolase_fold"/>
</dbReference>
<dbReference type="EMBL" id="JBHSKG010000006">
    <property type="protein sequence ID" value="MFC5139171.1"/>
    <property type="molecule type" value="Genomic_DNA"/>
</dbReference>
<comment type="caution">
    <text evidence="2">The sequence shown here is derived from an EMBL/GenBank/DDBJ whole genome shotgun (WGS) entry which is preliminary data.</text>
</comment>
<sequence length="261" mass="27728">MLHHVTSPDGTVLAVERVTDGPRPLVTFSGGPTGRHNWAAVGQALDGEFEVWLADRRGRGDSGDTAPYSFEREYEDIAAIGSWFGGEAVLAAHSSGALCLLGAAAREVPAASLVVYEPPWPLPGRADPTAALDAMEERLAAGDPAGSFEIGLLRLVELPAPAVEGMKQAPGWAQRVSYAHTWPREVREVERLPADTDVLRGIRLRTVLLIGEQSPEHLRRSTAAVADVLPDATVVELPGQGHTALQTAPALVAEAIRRHAG</sequence>
<protein>
    <submittedName>
        <fullName evidence="2">Alpha/beta fold hydrolase</fullName>
    </submittedName>
</protein>
<dbReference type="Proteomes" id="UP001596175">
    <property type="component" value="Unassembled WGS sequence"/>
</dbReference>
<name>A0ABV9ZEZ3_9PSEU</name>
<reference evidence="3" key="1">
    <citation type="journal article" date="2019" name="Int. J. Syst. Evol. Microbiol.">
        <title>The Global Catalogue of Microorganisms (GCM) 10K type strain sequencing project: providing services to taxonomists for standard genome sequencing and annotation.</title>
        <authorList>
            <consortium name="The Broad Institute Genomics Platform"/>
            <consortium name="The Broad Institute Genome Sequencing Center for Infectious Disease"/>
            <person name="Wu L."/>
            <person name="Ma J."/>
        </authorList>
    </citation>
    <scope>NUCLEOTIDE SEQUENCE [LARGE SCALE GENOMIC DNA]</scope>
    <source>
        <strain evidence="3">XZYJ18</strain>
    </source>
</reference>
<keyword evidence="3" id="KW-1185">Reference proteome</keyword>